<dbReference type="OMA" id="XKVENEL"/>
<keyword evidence="1" id="KW-0175">Coiled coil</keyword>
<evidence type="ECO:0000256" key="1">
    <source>
        <dbReference type="SAM" id="Coils"/>
    </source>
</evidence>
<name>A0A3M6TLG1_POCDA</name>
<protein>
    <submittedName>
        <fullName evidence="3">Uncharacterized protein</fullName>
    </submittedName>
</protein>
<evidence type="ECO:0000313" key="3">
    <source>
        <dbReference type="EMBL" id="RMX42200.1"/>
    </source>
</evidence>
<reference evidence="3 4" key="1">
    <citation type="journal article" date="2018" name="Sci. Rep.">
        <title>Comparative analysis of the Pocillopora damicornis genome highlights role of immune system in coral evolution.</title>
        <authorList>
            <person name="Cunning R."/>
            <person name="Bay R.A."/>
            <person name="Gillette P."/>
            <person name="Baker A.C."/>
            <person name="Traylor-Knowles N."/>
        </authorList>
    </citation>
    <scope>NUCLEOTIDE SEQUENCE [LARGE SCALE GENOMIC DNA]</scope>
    <source>
        <strain evidence="3">RSMAS</strain>
        <tissue evidence="3">Whole animal</tissue>
    </source>
</reference>
<evidence type="ECO:0000313" key="4">
    <source>
        <dbReference type="Proteomes" id="UP000275408"/>
    </source>
</evidence>
<dbReference type="Proteomes" id="UP000275408">
    <property type="component" value="Unassembled WGS sequence"/>
</dbReference>
<accession>A0A3M6TLG1</accession>
<feature type="signal peptide" evidence="2">
    <location>
        <begin position="1"/>
        <end position="23"/>
    </location>
</feature>
<evidence type="ECO:0000256" key="2">
    <source>
        <dbReference type="SAM" id="SignalP"/>
    </source>
</evidence>
<proteinExistence type="predicted"/>
<comment type="caution">
    <text evidence="3">The sequence shown here is derived from an EMBL/GenBank/DDBJ whole genome shotgun (WGS) entry which is preliminary data.</text>
</comment>
<gene>
    <name evidence="3" type="ORF">pdam_00017313</name>
</gene>
<dbReference type="OrthoDB" id="5958892at2759"/>
<organism evidence="3 4">
    <name type="scientific">Pocillopora damicornis</name>
    <name type="common">Cauliflower coral</name>
    <name type="synonym">Millepora damicornis</name>
    <dbReference type="NCBI Taxonomy" id="46731"/>
    <lineage>
        <taxon>Eukaryota</taxon>
        <taxon>Metazoa</taxon>
        <taxon>Cnidaria</taxon>
        <taxon>Anthozoa</taxon>
        <taxon>Hexacorallia</taxon>
        <taxon>Scleractinia</taxon>
        <taxon>Astrocoeniina</taxon>
        <taxon>Pocilloporidae</taxon>
        <taxon>Pocillopora</taxon>
    </lineage>
</organism>
<feature type="chain" id="PRO_5018279342" evidence="2">
    <location>
        <begin position="24"/>
        <end position="135"/>
    </location>
</feature>
<dbReference type="EMBL" id="RCHS01003414">
    <property type="protein sequence ID" value="RMX42200.1"/>
    <property type="molecule type" value="Genomic_DNA"/>
</dbReference>
<keyword evidence="4" id="KW-1185">Reference proteome</keyword>
<keyword evidence="2" id="KW-0732">Signal</keyword>
<sequence length="135" mass="14843">MKLVLFIFVVILCFFAHSIPAHGNGIPQCLPALAAYLHGQETLLQSVKNDLQKTKQQLQQAIGKWPPGHYCILAKGPCPAGFFRSSGYMRALKMYAASNTYITPVTFGDSKITCHGPCGKYGQWIGELYITACCK</sequence>
<dbReference type="AlphaFoldDB" id="A0A3M6TLG1"/>
<feature type="coiled-coil region" evidence="1">
    <location>
        <begin position="37"/>
        <end position="64"/>
    </location>
</feature>